<evidence type="ECO:0000313" key="1">
    <source>
        <dbReference type="EMBL" id="RDG38943.1"/>
    </source>
</evidence>
<keyword evidence="2" id="KW-1185">Reference proteome</keyword>
<dbReference type="EMBL" id="QQNA01000035">
    <property type="protein sequence ID" value="RDG38943.1"/>
    <property type="molecule type" value="Genomic_DNA"/>
</dbReference>
<reference evidence="1 2" key="1">
    <citation type="submission" date="2018-07" db="EMBL/GenBank/DDBJ databases">
        <title>Streptomyces species from bats.</title>
        <authorList>
            <person name="Dunlap C."/>
        </authorList>
    </citation>
    <scope>NUCLEOTIDE SEQUENCE [LARGE SCALE GENOMIC DNA]</scope>
    <source>
        <strain evidence="1 2">AC230</strain>
    </source>
</reference>
<dbReference type="RefSeq" id="WP_114622678.1">
    <property type="nucleotide sequence ID" value="NZ_QQNA01000035.1"/>
</dbReference>
<protein>
    <submittedName>
        <fullName evidence="1">Uncharacterized protein</fullName>
    </submittedName>
</protein>
<organism evidence="1 2">
    <name type="scientific">Streptomyces corynorhini</name>
    <dbReference type="NCBI Taxonomy" id="2282652"/>
    <lineage>
        <taxon>Bacteria</taxon>
        <taxon>Bacillati</taxon>
        <taxon>Actinomycetota</taxon>
        <taxon>Actinomycetes</taxon>
        <taxon>Kitasatosporales</taxon>
        <taxon>Streptomycetaceae</taxon>
        <taxon>Streptomyces</taxon>
    </lineage>
</organism>
<comment type="caution">
    <text evidence="1">The sequence shown here is derived from an EMBL/GenBank/DDBJ whole genome shotgun (WGS) entry which is preliminary data.</text>
</comment>
<name>A0A370BGM2_9ACTN</name>
<dbReference type="Proteomes" id="UP000253741">
    <property type="component" value="Unassembled WGS sequence"/>
</dbReference>
<proteinExistence type="predicted"/>
<evidence type="ECO:0000313" key="2">
    <source>
        <dbReference type="Proteomes" id="UP000253741"/>
    </source>
</evidence>
<gene>
    <name evidence="1" type="ORF">DVH02_06205</name>
</gene>
<sequence>MPYITRWSAEKTPALHVVATRAGRIGYADERPYDRDSDGVLWTRVPSLPGKGRPEFGSVHALRQQRAMRELLCQVCGRAADRDADGALWLLGEDADDPAFRAADITTTHPPLCLPCALKSVRACPHLRGRYVAVRARRCELAGVRGALYRPGFPAPIAVGVTGVAFGDPRIPWVRAGQLVMRLREFTVTSLERGPVAP</sequence>
<dbReference type="OrthoDB" id="3689934at2"/>
<dbReference type="AlphaFoldDB" id="A0A370BGM2"/>
<accession>A0A370BGM2</accession>